<feature type="region of interest" description="Disordered" evidence="1">
    <location>
        <begin position="143"/>
        <end position="180"/>
    </location>
</feature>
<dbReference type="Pfam" id="PF11233">
    <property type="entry name" value="DUF3035"/>
    <property type="match status" value="1"/>
</dbReference>
<name>A0A511XD61_9PROT</name>
<reference evidence="2 3" key="1">
    <citation type="submission" date="2019-07" db="EMBL/GenBank/DDBJ databases">
        <title>Whole genome shotgun sequence of Acetobacter nitrogenifigens NBRC 105050.</title>
        <authorList>
            <person name="Hosoyama A."/>
            <person name="Uohara A."/>
            <person name="Ohji S."/>
            <person name="Ichikawa N."/>
        </authorList>
    </citation>
    <scope>NUCLEOTIDE SEQUENCE [LARGE SCALE GENOMIC DNA]</scope>
    <source>
        <strain evidence="2 3">NBRC 105050</strain>
    </source>
</reference>
<evidence type="ECO:0008006" key="4">
    <source>
        <dbReference type="Google" id="ProtNLM"/>
    </source>
</evidence>
<evidence type="ECO:0000313" key="2">
    <source>
        <dbReference type="EMBL" id="GEN60899.1"/>
    </source>
</evidence>
<organism evidence="2 3">
    <name type="scientific">Acetobacter nitrogenifigens DSM 23921 = NBRC 105050</name>
    <dbReference type="NCBI Taxonomy" id="1120919"/>
    <lineage>
        <taxon>Bacteria</taxon>
        <taxon>Pseudomonadati</taxon>
        <taxon>Pseudomonadota</taxon>
        <taxon>Alphaproteobacteria</taxon>
        <taxon>Acetobacterales</taxon>
        <taxon>Acetobacteraceae</taxon>
        <taxon>Acetobacter</taxon>
    </lineage>
</organism>
<evidence type="ECO:0000313" key="3">
    <source>
        <dbReference type="Proteomes" id="UP000321635"/>
    </source>
</evidence>
<sequence length="180" mass="18358">MVRVNSALLSTVGVAGLAISLSGCSGADVSRAFGLERSVPDEYTVTTRSPLSMPPSSELAPPSTGASRPQDESERLQALETLSPDVALHGSSGSGSEGQSLLISEAGASSTQPNQGELGAAGDKSYVDQLLFWKGGGAGGVVDGESENRRLKANAALGNPPTQGATPTQHEKKSKFMGIF</sequence>
<proteinExistence type="predicted"/>
<accession>A0A511XD61</accession>
<dbReference type="OrthoDB" id="8478256at2"/>
<gene>
    <name evidence="2" type="ORF">ANI02nite_27830</name>
</gene>
<dbReference type="InterPro" id="IPR021395">
    <property type="entry name" value="DUF3035"/>
</dbReference>
<keyword evidence="3" id="KW-1185">Reference proteome</keyword>
<comment type="caution">
    <text evidence="2">The sequence shown here is derived from an EMBL/GenBank/DDBJ whole genome shotgun (WGS) entry which is preliminary data.</text>
</comment>
<dbReference type="RefSeq" id="WP_026398529.1">
    <property type="nucleotide sequence ID" value="NZ_AUBI01000013.1"/>
</dbReference>
<dbReference type="PROSITE" id="PS51257">
    <property type="entry name" value="PROKAR_LIPOPROTEIN"/>
    <property type="match status" value="1"/>
</dbReference>
<dbReference type="AlphaFoldDB" id="A0A511XD61"/>
<protein>
    <recommendedName>
        <fullName evidence="4">DUF3035 domain-containing protein</fullName>
    </recommendedName>
</protein>
<feature type="region of interest" description="Disordered" evidence="1">
    <location>
        <begin position="44"/>
        <end position="102"/>
    </location>
</feature>
<dbReference type="STRING" id="1120919.GCA_000429165_02941"/>
<dbReference type="EMBL" id="BJYF01000022">
    <property type="protein sequence ID" value="GEN60899.1"/>
    <property type="molecule type" value="Genomic_DNA"/>
</dbReference>
<evidence type="ECO:0000256" key="1">
    <source>
        <dbReference type="SAM" id="MobiDB-lite"/>
    </source>
</evidence>
<dbReference type="Proteomes" id="UP000321635">
    <property type="component" value="Unassembled WGS sequence"/>
</dbReference>